<keyword evidence="1" id="KW-0521">NADP</keyword>
<name>A0AAE0NG94_9PEZI</name>
<dbReference type="InterPro" id="IPR036291">
    <property type="entry name" value="NAD(P)-bd_dom_sf"/>
</dbReference>
<dbReference type="InterPro" id="IPR051609">
    <property type="entry name" value="NmrA/Isoflavone_reductase-like"/>
</dbReference>
<dbReference type="PANTHER" id="PTHR47706">
    <property type="entry name" value="NMRA-LIKE FAMILY PROTEIN"/>
    <property type="match status" value="1"/>
</dbReference>
<keyword evidence="2" id="KW-0560">Oxidoreductase</keyword>
<dbReference type="Gene3D" id="3.40.50.720">
    <property type="entry name" value="NAD(P)-binding Rossmann-like Domain"/>
    <property type="match status" value="1"/>
</dbReference>
<evidence type="ECO:0000259" key="3">
    <source>
        <dbReference type="Pfam" id="PF05368"/>
    </source>
</evidence>
<dbReference type="PANTHER" id="PTHR47706:SF7">
    <property type="entry name" value="CIPA-LIKE, PUTATIVE (AFU_ORTHOLOGUE AFUA_1G01630)-RELATED"/>
    <property type="match status" value="1"/>
</dbReference>
<sequence length="343" mass="37259">MSTPTKNRIERVAIAGATGNIGSVLTDEVLKAGKHTVTVLARAGGSNTSLPAGVKVAIVDYDDEDSLVAALKGQQFLVIAIAIYSGADANHKLVVAAAKAGVPHVMPNYWGADIDNQTYFKSTLNAEASRALIRDVEDQGVSTCTPMVCNTWYEYSLSMGIDFYGIDVINKKAVLFDDGLTKINTSTWRQCGRALAALLALPVHPSSPDDGKPTLSKWFNKPLYVSSFLLSQRDMVDSLHRVMGTTDADWDIKYEPSRERYEKAKEAFEGGDRRALPRCLYSCIFFPGGGGDYESTKGTANQELGLPVEDLDEATRRAIDMTQPDGWRDGFVARYSAALGVTL</sequence>
<reference evidence="4" key="1">
    <citation type="journal article" date="2023" name="Mol. Phylogenet. Evol.">
        <title>Genome-scale phylogeny and comparative genomics of the fungal order Sordariales.</title>
        <authorList>
            <person name="Hensen N."/>
            <person name="Bonometti L."/>
            <person name="Westerberg I."/>
            <person name="Brannstrom I.O."/>
            <person name="Guillou S."/>
            <person name="Cros-Aarteil S."/>
            <person name="Calhoun S."/>
            <person name="Haridas S."/>
            <person name="Kuo A."/>
            <person name="Mondo S."/>
            <person name="Pangilinan J."/>
            <person name="Riley R."/>
            <person name="LaButti K."/>
            <person name="Andreopoulos B."/>
            <person name="Lipzen A."/>
            <person name="Chen C."/>
            <person name="Yan M."/>
            <person name="Daum C."/>
            <person name="Ng V."/>
            <person name="Clum A."/>
            <person name="Steindorff A."/>
            <person name="Ohm R.A."/>
            <person name="Martin F."/>
            <person name="Silar P."/>
            <person name="Natvig D.O."/>
            <person name="Lalanne C."/>
            <person name="Gautier V."/>
            <person name="Ament-Velasquez S.L."/>
            <person name="Kruys A."/>
            <person name="Hutchinson M.I."/>
            <person name="Powell A.J."/>
            <person name="Barry K."/>
            <person name="Miller A.N."/>
            <person name="Grigoriev I.V."/>
            <person name="Debuchy R."/>
            <person name="Gladieux P."/>
            <person name="Hiltunen Thoren M."/>
            <person name="Johannesson H."/>
        </authorList>
    </citation>
    <scope>NUCLEOTIDE SEQUENCE</scope>
    <source>
        <strain evidence="4">CBS 232.78</strain>
    </source>
</reference>
<reference evidence="4" key="2">
    <citation type="submission" date="2023-06" db="EMBL/GenBank/DDBJ databases">
        <authorList>
            <consortium name="Lawrence Berkeley National Laboratory"/>
            <person name="Haridas S."/>
            <person name="Hensen N."/>
            <person name="Bonometti L."/>
            <person name="Westerberg I."/>
            <person name="Brannstrom I.O."/>
            <person name="Guillou S."/>
            <person name="Cros-Aarteil S."/>
            <person name="Calhoun S."/>
            <person name="Kuo A."/>
            <person name="Mondo S."/>
            <person name="Pangilinan J."/>
            <person name="Riley R."/>
            <person name="LaButti K."/>
            <person name="Andreopoulos B."/>
            <person name="Lipzen A."/>
            <person name="Chen C."/>
            <person name="Yanf M."/>
            <person name="Daum C."/>
            <person name="Ng V."/>
            <person name="Clum A."/>
            <person name="Steindorff A."/>
            <person name="Ohm R."/>
            <person name="Martin F."/>
            <person name="Silar P."/>
            <person name="Natvig D."/>
            <person name="Lalanne C."/>
            <person name="Gautier V."/>
            <person name="Ament-velasquez S.L."/>
            <person name="Kruys A."/>
            <person name="Hutchinson M.I."/>
            <person name="Powell A.J."/>
            <person name="Barry K."/>
            <person name="Miller A.N."/>
            <person name="Grigoriev I.V."/>
            <person name="Debuchy R."/>
            <person name="Gladieux P."/>
            <person name="Thoren M.H."/>
            <person name="Johannesson H."/>
        </authorList>
    </citation>
    <scope>NUCLEOTIDE SEQUENCE</scope>
    <source>
        <strain evidence="4">CBS 232.78</strain>
    </source>
</reference>
<dbReference type="EMBL" id="JAULSW010000005">
    <property type="protein sequence ID" value="KAK3380988.1"/>
    <property type="molecule type" value="Genomic_DNA"/>
</dbReference>
<dbReference type="Pfam" id="PF05368">
    <property type="entry name" value="NmrA"/>
    <property type="match status" value="1"/>
</dbReference>
<dbReference type="GO" id="GO:0016491">
    <property type="term" value="F:oxidoreductase activity"/>
    <property type="evidence" value="ECO:0007669"/>
    <property type="project" value="UniProtKB-KW"/>
</dbReference>
<proteinExistence type="predicted"/>
<evidence type="ECO:0000313" key="5">
    <source>
        <dbReference type="Proteomes" id="UP001285441"/>
    </source>
</evidence>
<dbReference type="SUPFAM" id="SSF51735">
    <property type="entry name" value="NAD(P)-binding Rossmann-fold domains"/>
    <property type="match status" value="1"/>
</dbReference>
<comment type="caution">
    <text evidence="4">The sequence shown here is derived from an EMBL/GenBank/DDBJ whole genome shotgun (WGS) entry which is preliminary data.</text>
</comment>
<protein>
    <recommendedName>
        <fullName evidence="3">NmrA-like domain-containing protein</fullName>
    </recommendedName>
</protein>
<evidence type="ECO:0000256" key="2">
    <source>
        <dbReference type="ARBA" id="ARBA00023002"/>
    </source>
</evidence>
<evidence type="ECO:0000256" key="1">
    <source>
        <dbReference type="ARBA" id="ARBA00022857"/>
    </source>
</evidence>
<keyword evidence="5" id="KW-1185">Reference proteome</keyword>
<evidence type="ECO:0000313" key="4">
    <source>
        <dbReference type="EMBL" id="KAK3380988.1"/>
    </source>
</evidence>
<accession>A0AAE0NG94</accession>
<dbReference type="InterPro" id="IPR008030">
    <property type="entry name" value="NmrA-like"/>
</dbReference>
<dbReference type="AlphaFoldDB" id="A0AAE0NG94"/>
<organism evidence="4 5">
    <name type="scientific">Podospora didyma</name>
    <dbReference type="NCBI Taxonomy" id="330526"/>
    <lineage>
        <taxon>Eukaryota</taxon>
        <taxon>Fungi</taxon>
        <taxon>Dikarya</taxon>
        <taxon>Ascomycota</taxon>
        <taxon>Pezizomycotina</taxon>
        <taxon>Sordariomycetes</taxon>
        <taxon>Sordariomycetidae</taxon>
        <taxon>Sordariales</taxon>
        <taxon>Podosporaceae</taxon>
        <taxon>Podospora</taxon>
    </lineage>
</organism>
<dbReference type="Proteomes" id="UP001285441">
    <property type="component" value="Unassembled WGS sequence"/>
</dbReference>
<feature type="domain" description="NmrA-like" evidence="3">
    <location>
        <begin position="11"/>
        <end position="126"/>
    </location>
</feature>
<gene>
    <name evidence="4" type="ORF">B0H63DRAFT_523722</name>
</gene>